<evidence type="ECO:0000313" key="2">
    <source>
        <dbReference type="Proteomes" id="UP000196475"/>
    </source>
</evidence>
<accession>A0A1Y3PJ88</accession>
<dbReference type="AlphaFoldDB" id="A0A1Y3PJ88"/>
<dbReference type="Proteomes" id="UP000196475">
    <property type="component" value="Unassembled WGS sequence"/>
</dbReference>
<protein>
    <submittedName>
        <fullName evidence="1">Uncharacterized protein</fullName>
    </submittedName>
</protein>
<dbReference type="Gene3D" id="3.40.50.300">
    <property type="entry name" value="P-loop containing nucleotide triphosphate hydrolases"/>
    <property type="match status" value="1"/>
</dbReference>
<proteinExistence type="predicted"/>
<dbReference type="EMBL" id="LZRT01000075">
    <property type="protein sequence ID" value="OUM87455.1"/>
    <property type="molecule type" value="Genomic_DNA"/>
</dbReference>
<reference evidence="2" key="1">
    <citation type="submission" date="2016-06" db="EMBL/GenBank/DDBJ databases">
        <authorList>
            <person name="Nascimento L."/>
            <person name="Pereira R.V."/>
            <person name="Martins L.F."/>
            <person name="Quaggio R.B."/>
            <person name="Silva A.M."/>
            <person name="Setubal J.C."/>
        </authorList>
    </citation>
    <scope>NUCLEOTIDE SEQUENCE [LARGE SCALE GENOMIC DNA]</scope>
</reference>
<organism evidence="1 2">
    <name type="scientific">Bacillus thermozeamaize</name>
    <dbReference type="NCBI Taxonomy" id="230954"/>
    <lineage>
        <taxon>Bacteria</taxon>
        <taxon>Bacillati</taxon>
        <taxon>Bacillota</taxon>
        <taxon>Bacilli</taxon>
        <taxon>Bacillales</taxon>
        <taxon>Bacillaceae</taxon>
        <taxon>Bacillus</taxon>
    </lineage>
</organism>
<comment type="caution">
    <text evidence="1">The sequence shown here is derived from an EMBL/GenBank/DDBJ whole genome shotgun (WGS) entry which is preliminary data.</text>
</comment>
<gene>
    <name evidence="1" type="ORF">BAA01_12685</name>
</gene>
<dbReference type="InterPro" id="IPR027417">
    <property type="entry name" value="P-loop_NTPase"/>
</dbReference>
<name>A0A1Y3PJ88_9BACI</name>
<evidence type="ECO:0000313" key="1">
    <source>
        <dbReference type="EMBL" id="OUM87455.1"/>
    </source>
</evidence>
<sequence>MRDKERLLSFEEPTRFIFSHSALKEGWDNPNVFQICTLKHSDSTIKKRQEVGRGLRLCVNQHGERMDASVPGIDVHEINVLTVIASESYEQFARQLQSEIAETLSERPRKADVDFFLDKVLTNARGESLRIDENLAKKLHRTFIRQGYVDDNDQLTEQYFTAVEQQQVVLPEELDVIKRR</sequence>